<gene>
    <name evidence="2" type="primary">SEC31_10</name>
    <name evidence="2" type="ORF">CM83_16547</name>
    <name evidence="3" type="ORF">g.25234</name>
</gene>
<evidence type="ECO:0000313" key="2">
    <source>
        <dbReference type="EMBL" id="JAG31841.1"/>
    </source>
</evidence>
<dbReference type="AlphaFoldDB" id="A0A0A9YJP3"/>
<evidence type="ECO:0000256" key="1">
    <source>
        <dbReference type="SAM" id="MobiDB-lite"/>
    </source>
</evidence>
<proteinExistence type="predicted"/>
<accession>A0A0A9YJP3</accession>
<sequence length="223" mass="23211">MPLPHSSALLSSPLSSHTMGVENESSGVMLGTQRVLCVKVSPTKADTIAAGTQSGKLCLCTLSASTGLRVITVVHPFSHDKSEKDAPTQSVGLGAYTPSATALLSSSALLNSSSSSLATKETKRALLAPGSTNLASSVSATTIQQHSHEPFPVSVICFSPHNPQHLIVGSCYGALALLDASSGSLVHYFDYKECGDALRGVVWSLDDSSVFYTITGQTNMIDK</sequence>
<dbReference type="InterPro" id="IPR036322">
    <property type="entry name" value="WD40_repeat_dom_sf"/>
</dbReference>
<name>A0A0A9YJP3_LYGHE</name>
<dbReference type="Gene3D" id="2.130.10.10">
    <property type="entry name" value="YVTN repeat-like/Quinoprotein amine dehydrogenase"/>
    <property type="match status" value="1"/>
</dbReference>
<dbReference type="InterPro" id="IPR015943">
    <property type="entry name" value="WD40/YVTN_repeat-like_dom_sf"/>
</dbReference>
<feature type="region of interest" description="Disordered" evidence="1">
    <location>
        <begin position="1"/>
        <end position="21"/>
    </location>
</feature>
<evidence type="ECO:0000313" key="3">
    <source>
        <dbReference type="EMBL" id="JAP97430.1"/>
    </source>
</evidence>
<dbReference type="EMBL" id="GBHO01011763">
    <property type="protein sequence ID" value="JAG31841.1"/>
    <property type="molecule type" value="Transcribed_RNA"/>
</dbReference>
<dbReference type="SUPFAM" id="SSF50978">
    <property type="entry name" value="WD40 repeat-like"/>
    <property type="match status" value="1"/>
</dbReference>
<reference evidence="2" key="1">
    <citation type="journal article" date="2014" name="PLoS ONE">
        <title>Transcriptome-Based Identification of ABC Transporters in the Western Tarnished Plant Bug Lygus hesperus.</title>
        <authorList>
            <person name="Hull J.J."/>
            <person name="Chaney K."/>
            <person name="Geib S.M."/>
            <person name="Fabrick J.A."/>
            <person name="Brent C.S."/>
            <person name="Walsh D."/>
            <person name="Lavine L.C."/>
        </authorList>
    </citation>
    <scope>NUCLEOTIDE SEQUENCE</scope>
</reference>
<feature type="compositionally biased region" description="Low complexity" evidence="1">
    <location>
        <begin position="1"/>
        <end position="17"/>
    </location>
</feature>
<reference evidence="2" key="2">
    <citation type="submission" date="2014-07" db="EMBL/GenBank/DDBJ databases">
        <authorList>
            <person name="Hull J."/>
        </authorList>
    </citation>
    <scope>NUCLEOTIDE SEQUENCE</scope>
</reference>
<protein>
    <submittedName>
        <fullName evidence="2">Protein transport protein SEC31</fullName>
    </submittedName>
</protein>
<organism evidence="2">
    <name type="scientific">Lygus hesperus</name>
    <name type="common">Western plant bug</name>
    <dbReference type="NCBI Taxonomy" id="30085"/>
    <lineage>
        <taxon>Eukaryota</taxon>
        <taxon>Metazoa</taxon>
        <taxon>Ecdysozoa</taxon>
        <taxon>Arthropoda</taxon>
        <taxon>Hexapoda</taxon>
        <taxon>Insecta</taxon>
        <taxon>Pterygota</taxon>
        <taxon>Neoptera</taxon>
        <taxon>Paraneoptera</taxon>
        <taxon>Hemiptera</taxon>
        <taxon>Heteroptera</taxon>
        <taxon>Panheteroptera</taxon>
        <taxon>Cimicomorpha</taxon>
        <taxon>Miridae</taxon>
        <taxon>Mirini</taxon>
        <taxon>Lygus</taxon>
    </lineage>
</organism>
<dbReference type="EMBL" id="GDHC01021198">
    <property type="protein sequence ID" value="JAP97430.1"/>
    <property type="molecule type" value="Transcribed_RNA"/>
</dbReference>
<reference evidence="3" key="3">
    <citation type="journal article" date="2016" name="Gigascience">
        <title>De novo construction of an expanded transcriptome assembly for the western tarnished plant bug, Lygus hesperus.</title>
        <authorList>
            <person name="Tassone E.E."/>
            <person name="Geib S.M."/>
            <person name="Hall B."/>
            <person name="Fabrick J.A."/>
            <person name="Brent C.S."/>
            <person name="Hull J.J."/>
        </authorList>
    </citation>
    <scope>NUCLEOTIDE SEQUENCE</scope>
</reference>